<proteinExistence type="predicted"/>
<keyword evidence="5" id="KW-0482">Metalloprotease</keyword>
<dbReference type="Pfam" id="PF14464">
    <property type="entry name" value="Prok-JAB"/>
    <property type="match status" value="1"/>
</dbReference>
<reference evidence="8 9" key="1">
    <citation type="submission" date="2021-12" db="EMBL/GenBank/DDBJ databases">
        <title>Genome seq of P8.</title>
        <authorList>
            <person name="Seo T."/>
        </authorList>
    </citation>
    <scope>NUCLEOTIDE SEQUENCE [LARGE SCALE GENOMIC DNA]</scope>
    <source>
        <strain evidence="8 9">P8</strain>
    </source>
</reference>
<organism evidence="8 9">
    <name type="scientific">Pelomonas cellulosilytica</name>
    <dbReference type="NCBI Taxonomy" id="2906762"/>
    <lineage>
        <taxon>Bacteria</taxon>
        <taxon>Pseudomonadati</taxon>
        <taxon>Pseudomonadota</taxon>
        <taxon>Betaproteobacteria</taxon>
        <taxon>Burkholderiales</taxon>
        <taxon>Sphaerotilaceae</taxon>
        <taxon>Roseateles</taxon>
    </lineage>
</organism>
<dbReference type="Gene3D" id="3.40.140.10">
    <property type="entry name" value="Cytidine Deaminase, domain 2"/>
    <property type="match status" value="1"/>
</dbReference>
<evidence type="ECO:0000256" key="5">
    <source>
        <dbReference type="ARBA" id="ARBA00023049"/>
    </source>
</evidence>
<evidence type="ECO:0000313" key="9">
    <source>
        <dbReference type="Proteomes" id="UP001200741"/>
    </source>
</evidence>
<keyword evidence="1" id="KW-0645">Protease</keyword>
<evidence type="ECO:0000256" key="2">
    <source>
        <dbReference type="ARBA" id="ARBA00022723"/>
    </source>
</evidence>
<dbReference type="InterPro" id="IPR032865">
    <property type="entry name" value="Prok-E2_A"/>
</dbReference>
<dbReference type="SUPFAM" id="SSF102712">
    <property type="entry name" value="JAB1/MPN domain"/>
    <property type="match status" value="1"/>
</dbReference>
<keyword evidence="2" id="KW-0479">Metal-binding</keyword>
<keyword evidence="3" id="KW-0378">Hydrolase</keyword>
<sequence length="754" mass="81163">MEDEFYELAGFGVLANPDDLTLQRAQGLFAAARDAADFSVVQLMSRTTRDGARIEALVVDVECDGVPSKNQAGIQYRERLALLVGQDQAALVEVLALRRSFPVLMHQNHGARDGAASLCLYFGPTPTVMRTWTPQRFLRRVQWWLEQSAKGELHPADQPVEHLFFASKFELVLPWNIDALQSAGGVRMTISRSPARPDGGCTFFLKAINTGGGVPTGLASHIELTLPPVVQGFIERDPSTLGDLANLLAQRGVDLLPQLVAALSSGVGSGGVPMGQENSFVVIVLHIPMVREAGGEVQRVARRAFLIEGDLHQLGVKAGALYEHERRYFAEVQGSFLARDPATDWKNEPVVPMSVLQFPDGLAARAQSSLNDEGPRGALVGAGSLGSAILNLWTRAGWGRWWVIDKDHVKPHNLVRHVAFAGQVGELKCDALAELSSAATEGAAVVTPINGDACDLSAAAMQNALVNAELIVDASAALEYPRHASFQEGLPRHATAFVTPNGNGSVLMIEDLDRGMRLRSLEAQYYRAILREEWGVKHLEGNLGTYWSGASCRDISVAMPYSRIAAHASTLAEQIMLCSRQAEACIRVWARDPETGGVSVHEVIPTAERVLYFGELTVFYDEGLARHLKALRLASLPNETGGVLLGYHDFNVGAIVLVDALPAPSDSQTSPGFFERGVAGLAVAVEDASSRTAGIVGYVGEWHSHPRGHSAAPSRDDLVQLAEISLGMHGDGLPALQLIVGEGDIRVLQGMVRA</sequence>
<dbReference type="InterPro" id="IPR035985">
    <property type="entry name" value="Ubiquitin-activating_enz"/>
</dbReference>
<evidence type="ECO:0000259" key="6">
    <source>
        <dbReference type="Pfam" id="PF00899"/>
    </source>
</evidence>
<feature type="domain" description="JAB" evidence="7">
    <location>
        <begin position="624"/>
        <end position="725"/>
    </location>
</feature>
<gene>
    <name evidence="8" type="ORF">LXT13_04985</name>
</gene>
<dbReference type="Proteomes" id="UP001200741">
    <property type="component" value="Unassembled WGS sequence"/>
</dbReference>
<evidence type="ECO:0000259" key="7">
    <source>
        <dbReference type="Pfam" id="PF14464"/>
    </source>
</evidence>
<dbReference type="Gene3D" id="3.40.50.720">
    <property type="entry name" value="NAD(P)-binding Rossmann-like Domain"/>
    <property type="match status" value="1"/>
</dbReference>
<evidence type="ECO:0000256" key="3">
    <source>
        <dbReference type="ARBA" id="ARBA00022801"/>
    </source>
</evidence>
<protein>
    <submittedName>
        <fullName evidence="8">Mov34/MPN/PAD-1 family protein</fullName>
    </submittedName>
</protein>
<dbReference type="SUPFAM" id="SSF69572">
    <property type="entry name" value="Activating enzymes of the ubiquitin-like proteins"/>
    <property type="match status" value="1"/>
</dbReference>
<accession>A0ABS8XLZ7</accession>
<comment type="caution">
    <text evidence="8">The sequence shown here is derived from an EMBL/GenBank/DDBJ whole genome shotgun (WGS) entry which is preliminary data.</text>
</comment>
<dbReference type="EMBL" id="JAJTWU010000002">
    <property type="protein sequence ID" value="MCE4553802.1"/>
    <property type="molecule type" value="Genomic_DNA"/>
</dbReference>
<name>A0ABS8XLZ7_9BURK</name>
<evidence type="ECO:0000256" key="4">
    <source>
        <dbReference type="ARBA" id="ARBA00022833"/>
    </source>
</evidence>
<evidence type="ECO:0000256" key="1">
    <source>
        <dbReference type="ARBA" id="ARBA00022670"/>
    </source>
</evidence>
<feature type="domain" description="THIF-type NAD/FAD binding fold" evidence="6">
    <location>
        <begin position="376"/>
        <end position="475"/>
    </location>
</feature>
<evidence type="ECO:0000313" key="8">
    <source>
        <dbReference type="EMBL" id="MCE4553802.1"/>
    </source>
</evidence>
<dbReference type="Pfam" id="PF00899">
    <property type="entry name" value="ThiF"/>
    <property type="match status" value="1"/>
</dbReference>
<dbReference type="Pfam" id="PF14457">
    <property type="entry name" value="Prok-E2_A"/>
    <property type="match status" value="1"/>
</dbReference>
<dbReference type="InterPro" id="IPR028090">
    <property type="entry name" value="JAB_dom_prok"/>
</dbReference>
<keyword evidence="4" id="KW-0862">Zinc</keyword>
<keyword evidence="9" id="KW-1185">Reference proteome</keyword>
<dbReference type="InterPro" id="IPR000594">
    <property type="entry name" value="ThiF_NAD_FAD-bd"/>
</dbReference>
<dbReference type="RefSeq" id="WP_233370514.1">
    <property type="nucleotide sequence ID" value="NZ_JAJTWU010000002.1"/>
</dbReference>